<name>A0A9P9WBP3_9PEZI</name>
<feature type="region of interest" description="Disordered" evidence="1">
    <location>
        <begin position="546"/>
        <end position="566"/>
    </location>
</feature>
<dbReference type="AlphaFoldDB" id="A0A9P9WBP3"/>
<keyword evidence="5" id="KW-1185">Reference proteome</keyword>
<gene>
    <name evidence="4" type="ORF">JX265_011816</name>
</gene>
<dbReference type="EMBL" id="JAFIMR010000046">
    <property type="protein sequence ID" value="KAI1856101.1"/>
    <property type="molecule type" value="Genomic_DNA"/>
</dbReference>
<evidence type="ECO:0000256" key="2">
    <source>
        <dbReference type="SAM" id="Phobius"/>
    </source>
</evidence>
<keyword evidence="3" id="KW-0732">Signal</keyword>
<feature type="chain" id="PRO_5040375704" description="Exo-alpha-sialidase / neuraminidase" evidence="3">
    <location>
        <begin position="21"/>
        <end position="566"/>
    </location>
</feature>
<keyword evidence="2" id="KW-0812">Transmembrane</keyword>
<feature type="compositionally biased region" description="Pro residues" evidence="1">
    <location>
        <begin position="414"/>
        <end position="425"/>
    </location>
</feature>
<dbReference type="Proteomes" id="UP000829685">
    <property type="component" value="Unassembled WGS sequence"/>
</dbReference>
<evidence type="ECO:0000256" key="1">
    <source>
        <dbReference type="SAM" id="MobiDB-lite"/>
    </source>
</evidence>
<feature type="transmembrane region" description="Helical" evidence="2">
    <location>
        <begin position="234"/>
        <end position="257"/>
    </location>
</feature>
<comment type="caution">
    <text evidence="4">The sequence shown here is derived from an EMBL/GenBank/DDBJ whole genome shotgun (WGS) entry which is preliminary data.</text>
</comment>
<evidence type="ECO:0008006" key="6">
    <source>
        <dbReference type="Google" id="ProtNLM"/>
    </source>
</evidence>
<feature type="region of interest" description="Disordered" evidence="1">
    <location>
        <begin position="328"/>
        <end position="351"/>
    </location>
</feature>
<reference evidence="4" key="1">
    <citation type="submission" date="2021-03" db="EMBL/GenBank/DDBJ databases">
        <title>Revisited historic fungal species revealed as producer of novel bioactive compounds through whole genome sequencing and comparative genomics.</title>
        <authorList>
            <person name="Vignolle G.A."/>
            <person name="Hochenegger N."/>
            <person name="Mach R.L."/>
            <person name="Mach-Aigner A.R."/>
            <person name="Javad Rahimi M."/>
            <person name="Salim K.A."/>
            <person name="Chan C.M."/>
            <person name="Lim L.B.L."/>
            <person name="Cai F."/>
            <person name="Druzhinina I.S."/>
            <person name="U'Ren J.M."/>
            <person name="Derntl C."/>
        </authorList>
    </citation>
    <scope>NUCLEOTIDE SEQUENCE</scope>
    <source>
        <strain evidence="4">TUCIM 5799</strain>
    </source>
</reference>
<evidence type="ECO:0000313" key="4">
    <source>
        <dbReference type="EMBL" id="KAI1856101.1"/>
    </source>
</evidence>
<feature type="region of interest" description="Disordered" evidence="1">
    <location>
        <begin position="393"/>
        <end position="475"/>
    </location>
</feature>
<accession>A0A9P9WBP3</accession>
<keyword evidence="2" id="KW-0472">Membrane</keyword>
<evidence type="ECO:0000256" key="3">
    <source>
        <dbReference type="SAM" id="SignalP"/>
    </source>
</evidence>
<organism evidence="4 5">
    <name type="scientific">Neoarthrinium moseri</name>
    <dbReference type="NCBI Taxonomy" id="1658444"/>
    <lineage>
        <taxon>Eukaryota</taxon>
        <taxon>Fungi</taxon>
        <taxon>Dikarya</taxon>
        <taxon>Ascomycota</taxon>
        <taxon>Pezizomycotina</taxon>
        <taxon>Sordariomycetes</taxon>
        <taxon>Xylariomycetidae</taxon>
        <taxon>Amphisphaeriales</taxon>
        <taxon>Apiosporaceae</taxon>
        <taxon>Neoarthrinium</taxon>
    </lineage>
</organism>
<proteinExistence type="predicted"/>
<feature type="compositionally biased region" description="Pro residues" evidence="1">
    <location>
        <begin position="444"/>
        <end position="456"/>
    </location>
</feature>
<feature type="signal peptide" evidence="3">
    <location>
        <begin position="1"/>
        <end position="20"/>
    </location>
</feature>
<protein>
    <recommendedName>
        <fullName evidence="6">Exo-alpha-sialidase / neuraminidase</fullName>
    </recommendedName>
</protein>
<keyword evidence="2" id="KW-1133">Transmembrane helix</keyword>
<sequence>MARFLVLLSCLLILLGTAVGLQVTPGSQCATLCLDNPESDPLNPASSSTNPWDISCSDDEFSETSKGIKFKNCVDCLQESQAVNGEENDAAWFLYNLRYSVDVCLFGFPNVSKPISSPCDINYACQPLKTSLEAGILDTNGTTTFEYCDADGSRFSGASIDACVQCLKSSTNQEHLANFITALRAGCQQRPQPGALLGLSGSLFTEYLVNITAPPSNNTATSDSGSTTTMTTGAIVGIAVGAALLFLGGTALFWVYYRKQKRLYESDFISQYDSRGGSMSVTPPLKGAYTTFHSRDNSAMSQYELRAQAAYTSNADYYAELEKDMSSRQPNYHFDPNQCLRGPHSALPTHPAYIPRAMSRLASREPSPEPPIPIRSNRPDAFAVNSYLNASADGSAHGSALANQVRRNTHQESLPPPPAGLPPPAMNRGPSSGHDPTQPLLTGAPPPPPPPPPPRAPRLTLPSVPKLRGAKKRYSPPTITVEDATPIAGPGEAIPIPIGLEISNPLVQHRHRFANELGPPAGLLIGNQHAHGAQPAPVHFRRQLASRRTPSSDFITIHTDGSTMYG</sequence>
<evidence type="ECO:0000313" key="5">
    <source>
        <dbReference type="Proteomes" id="UP000829685"/>
    </source>
</evidence>